<dbReference type="PROSITE" id="PS51212">
    <property type="entry name" value="WSC"/>
    <property type="match status" value="3"/>
</dbReference>
<dbReference type="EMBL" id="PXOG01000037">
    <property type="protein sequence ID" value="RGP80014.1"/>
    <property type="molecule type" value="Genomic_DNA"/>
</dbReference>
<comment type="subcellular location">
    <subcellularLocation>
        <location evidence="1">Membrane</location>
        <topology evidence="1">Single-pass membrane protein</topology>
    </subcellularLocation>
</comment>
<name>A0A395T5I8_9HYPO</name>
<protein>
    <recommendedName>
        <fullName evidence="9">WSC domain-containing protein</fullName>
    </recommendedName>
</protein>
<keyword evidence="2" id="KW-0812">Transmembrane</keyword>
<dbReference type="Proteomes" id="UP000266234">
    <property type="component" value="Unassembled WGS sequence"/>
</dbReference>
<evidence type="ECO:0000256" key="7">
    <source>
        <dbReference type="SAM" id="MobiDB-lite"/>
    </source>
</evidence>
<dbReference type="PANTHER" id="PTHR24269:SF16">
    <property type="entry name" value="PROTEIN SLG1"/>
    <property type="match status" value="1"/>
</dbReference>
<dbReference type="PANTHER" id="PTHR24269">
    <property type="entry name" value="KREMEN PROTEIN"/>
    <property type="match status" value="1"/>
</dbReference>
<evidence type="ECO:0000256" key="6">
    <source>
        <dbReference type="ARBA" id="ARBA00023180"/>
    </source>
</evidence>
<dbReference type="SMART" id="SM00321">
    <property type="entry name" value="WSC"/>
    <property type="match status" value="4"/>
</dbReference>
<evidence type="ECO:0000256" key="3">
    <source>
        <dbReference type="ARBA" id="ARBA00022729"/>
    </source>
</evidence>
<dbReference type="OrthoDB" id="2019572at2759"/>
<feature type="compositionally biased region" description="Polar residues" evidence="7">
    <location>
        <begin position="135"/>
        <end position="144"/>
    </location>
</feature>
<dbReference type="InterPro" id="IPR051836">
    <property type="entry name" value="Kremen_rcpt"/>
</dbReference>
<evidence type="ECO:0000256" key="5">
    <source>
        <dbReference type="ARBA" id="ARBA00023136"/>
    </source>
</evidence>
<keyword evidence="4" id="KW-1133">Transmembrane helix</keyword>
<dbReference type="AlphaFoldDB" id="A0A395T5I8"/>
<proteinExistence type="predicted"/>
<dbReference type="Pfam" id="PF01822">
    <property type="entry name" value="WSC"/>
    <property type="match status" value="3"/>
</dbReference>
<evidence type="ECO:0000256" key="4">
    <source>
        <dbReference type="ARBA" id="ARBA00022989"/>
    </source>
</evidence>
<gene>
    <name evidence="10" type="ORF">FLONG3_1785</name>
</gene>
<feature type="region of interest" description="Disordered" evidence="7">
    <location>
        <begin position="135"/>
        <end position="155"/>
    </location>
</feature>
<feature type="domain" description="WSC" evidence="9">
    <location>
        <begin position="489"/>
        <end position="579"/>
    </location>
</feature>
<evidence type="ECO:0000313" key="10">
    <source>
        <dbReference type="EMBL" id="RGP80014.1"/>
    </source>
</evidence>
<sequence>MARLVLVYAALFFWVALAAAAQYEYNKVLKGCYERLPDDFHRLSLARNHRGRERCAVVCSQRGKPFVAFGITHCFCADSEPPSTSEVHRSRCEAVGLDGWSVPRTRQLKDAEEQLFIVFEIKDLEWQSDDLESATQRKATSLSQPVKPAALSSPPDQSKHLGCFVGHPVDVPLTKIAVSEDGRRDCARLCGKEGKAAVVFSSLKCGCTDNVPNDAIRTEDIRCSLQVMKKNFRTELVYSVWSTGHGLDMKGYEATMHHHLSKPEEIPTDLSQSDLRPRHACYRNPPPPKDRRYKVLFPNNPALCYSFCKKNDKRFVFLQGSDCWCSDLYPSREDRLDSDECHDICDEGLSRCGGNFAVSVYNLGDQPRPEAQPKKPDGKCFSSRAFTSRQVIGLGRSEDFRGVCLDRCKEKGDAVAMIHGSNCWCAKTYPHDVYSSDLDSCNLSCQGDNSHCGGTKGSRIYYSAYETGNADIVRQDPLRRRLERPVRDITTWHGCWSEPPLTADDNAHILKSNTVTSCSNFCWRQNSAVAAVRQNSCLCAKSYPVRSKRSSDSLCKFACRGYPYDDCGGYQTWTIVNTGLETYVPYDLPRHQEHTDDDDTWNVYKSGLDPNVRTDPTLKSAHGCFKFRRLLSQDDTPQLLRVDISGANRSRNGDSCTAKCAEVGYGVALRHERECFCSPGLPHESKRVDDKWCSYSCRGDRLEMCGGAKARYTVYKTDAYKPDLQKEKKLKHEDPSPSLDDRPQCLHPILENAHEMFNEASTKVATVTQSVQDGFFWVRDKGQDIFDVCLWNIMVFFSNVLYRLGLSSGGDGIEL</sequence>
<feature type="domain" description="WSC" evidence="9">
    <location>
        <begin position="618"/>
        <end position="718"/>
    </location>
</feature>
<dbReference type="InterPro" id="IPR002889">
    <property type="entry name" value="WSC_carb-bd"/>
</dbReference>
<evidence type="ECO:0000256" key="8">
    <source>
        <dbReference type="SAM" id="SignalP"/>
    </source>
</evidence>
<accession>A0A395T5I8</accession>
<keyword evidence="3 8" id="KW-0732">Signal</keyword>
<reference evidence="10 11" key="1">
    <citation type="journal article" date="2018" name="PLoS Pathog.">
        <title>Evolution of structural diversity of trichothecenes, a family of toxins produced by plant pathogenic and entomopathogenic fungi.</title>
        <authorList>
            <person name="Proctor R.H."/>
            <person name="McCormick S.P."/>
            <person name="Kim H.S."/>
            <person name="Cardoza R.E."/>
            <person name="Stanley A.M."/>
            <person name="Lindo L."/>
            <person name="Kelly A."/>
            <person name="Brown D.W."/>
            <person name="Lee T."/>
            <person name="Vaughan M.M."/>
            <person name="Alexander N.J."/>
            <person name="Busman M."/>
            <person name="Gutierrez S."/>
        </authorList>
    </citation>
    <scope>NUCLEOTIDE SEQUENCE [LARGE SCALE GENOMIC DNA]</scope>
    <source>
        <strain evidence="10 11">NRRL 20695</strain>
    </source>
</reference>
<organism evidence="10 11">
    <name type="scientific">Fusarium longipes</name>
    <dbReference type="NCBI Taxonomy" id="694270"/>
    <lineage>
        <taxon>Eukaryota</taxon>
        <taxon>Fungi</taxon>
        <taxon>Dikarya</taxon>
        <taxon>Ascomycota</taxon>
        <taxon>Pezizomycotina</taxon>
        <taxon>Sordariomycetes</taxon>
        <taxon>Hypocreomycetidae</taxon>
        <taxon>Hypocreales</taxon>
        <taxon>Nectriaceae</taxon>
        <taxon>Fusarium</taxon>
    </lineage>
</organism>
<keyword evidence="11" id="KW-1185">Reference proteome</keyword>
<dbReference type="GO" id="GO:0005886">
    <property type="term" value="C:plasma membrane"/>
    <property type="evidence" value="ECO:0007669"/>
    <property type="project" value="TreeGrafter"/>
</dbReference>
<keyword evidence="6" id="KW-0325">Glycoprotein</keyword>
<evidence type="ECO:0000259" key="9">
    <source>
        <dbReference type="PROSITE" id="PS51212"/>
    </source>
</evidence>
<evidence type="ECO:0000256" key="2">
    <source>
        <dbReference type="ARBA" id="ARBA00022692"/>
    </source>
</evidence>
<evidence type="ECO:0000256" key="1">
    <source>
        <dbReference type="ARBA" id="ARBA00004167"/>
    </source>
</evidence>
<evidence type="ECO:0000313" key="11">
    <source>
        <dbReference type="Proteomes" id="UP000266234"/>
    </source>
</evidence>
<feature type="signal peptide" evidence="8">
    <location>
        <begin position="1"/>
        <end position="20"/>
    </location>
</feature>
<dbReference type="STRING" id="694270.A0A395T5I8"/>
<keyword evidence="5" id="KW-0472">Membrane</keyword>
<feature type="chain" id="PRO_5017477418" description="WSC domain-containing protein" evidence="8">
    <location>
        <begin position="21"/>
        <end position="815"/>
    </location>
</feature>
<feature type="domain" description="WSC" evidence="9">
    <location>
        <begin position="275"/>
        <end position="364"/>
    </location>
</feature>
<comment type="caution">
    <text evidence="10">The sequence shown here is derived from an EMBL/GenBank/DDBJ whole genome shotgun (WGS) entry which is preliminary data.</text>
</comment>